<accession>G0QUQ6</accession>
<feature type="transmembrane region" description="Helical" evidence="1">
    <location>
        <begin position="607"/>
        <end position="629"/>
    </location>
</feature>
<evidence type="ECO:0000313" key="3">
    <source>
        <dbReference type="Proteomes" id="UP000008983"/>
    </source>
</evidence>
<dbReference type="STRING" id="857967.G0QUQ6"/>
<dbReference type="InParanoid" id="G0QUQ6"/>
<dbReference type="RefSeq" id="XP_004034527.1">
    <property type="nucleotide sequence ID" value="XM_004034479.1"/>
</dbReference>
<name>G0QUQ6_ICHMU</name>
<sequence length="764" mass="90081">MVIDLGKDIKIKGVDFSRICQNEKLFEKWFMSFIDYQFETLIAHLIKKNEETMVQEVCLRYWFFLIKFKKNQIKALYQNKVMTTLIKNKNTFFSTVERSLTNLIENRLKERDKAYSYSYNQKDRSNAFNNIKFEKMVLSESSKDVLKKFLGNLIKQKIELIEKMIKGYTSINIMKSDIINLLEKITNVENGMQQMIQEHNENIYFMKMYALIKSFIVFDPITTRKIENDLQDLYNKDKTVDSNTITSLTVLSGNVGSVIASFKSEKDSGIILKYSERIPQIFGYQRGEFQLKNKVVDLIPDCIAVLHDSFLQRLIQTGIAKTVRSYRTMFAKNSNGFIFLCKLFINYYFLIQEDFVFSAMIIKVQTQSHFIILNDSGYIEDLSQGFVEIMGATGIDISYLKQCHIGIFIPQFLDFIENYNPKEDYAFLKFRTDFPQDINNFVTQFLNHHKSFYKKWNVDRNTWKINLNTFIKGRRANCQSFESVINIKIEEFEGIKQTVRLFIVEVEKLLPWDEVNMSLSMSKRILVVIARMTDDEAENIVIGLQFIIQQLNSINDDYLHIDFSNYNNREEQINQSNQGQQKKSKKQRKNNYLAERIGNLQINFNTFFYILMFLCLLSTGFFLSVFGFMQQFPNTFGPPQERYRKYLESSLQLSTLFSTHNVILLNQYFTLINNGVSIIQENKQQELKNLRDDLLLITSQFFTFDYIDISLEGSGESFKQIIYEINTGNTCDQKYFRQQHRDICIENLQGLFKRGLTNYYQKIK</sequence>
<dbReference type="Proteomes" id="UP000008983">
    <property type="component" value="Unassembled WGS sequence"/>
</dbReference>
<dbReference type="InterPro" id="IPR035965">
    <property type="entry name" value="PAS-like_dom_sf"/>
</dbReference>
<dbReference type="InterPro" id="IPR052994">
    <property type="entry name" value="Tiny_macrocysts_regulators"/>
</dbReference>
<keyword evidence="1" id="KW-0472">Membrane</keyword>
<dbReference type="eggNOG" id="ENOG502S84Y">
    <property type="taxonomic scope" value="Eukaryota"/>
</dbReference>
<reference evidence="2 3" key="1">
    <citation type="submission" date="2011-07" db="EMBL/GenBank/DDBJ databases">
        <authorList>
            <person name="Coyne R."/>
            <person name="Brami D."/>
            <person name="Johnson J."/>
            <person name="Hostetler J."/>
            <person name="Hannick L."/>
            <person name="Clark T."/>
            <person name="Cassidy-Hanley D."/>
            <person name="Inman J."/>
        </authorList>
    </citation>
    <scope>NUCLEOTIDE SEQUENCE [LARGE SCALE GENOMIC DNA]</scope>
    <source>
        <strain evidence="2 3">G5</strain>
    </source>
</reference>
<proteinExistence type="predicted"/>
<organism evidence="2 3">
    <name type="scientific">Ichthyophthirius multifiliis</name>
    <name type="common">White spot disease agent</name>
    <name type="synonym">Ich</name>
    <dbReference type="NCBI Taxonomy" id="5932"/>
    <lineage>
        <taxon>Eukaryota</taxon>
        <taxon>Sar</taxon>
        <taxon>Alveolata</taxon>
        <taxon>Ciliophora</taxon>
        <taxon>Intramacronucleata</taxon>
        <taxon>Oligohymenophorea</taxon>
        <taxon>Hymenostomatida</taxon>
        <taxon>Ophryoglenina</taxon>
        <taxon>Ichthyophthirius</taxon>
    </lineage>
</organism>
<dbReference type="EMBL" id="GL983920">
    <property type="protein sequence ID" value="EGR31041.1"/>
    <property type="molecule type" value="Genomic_DNA"/>
</dbReference>
<dbReference type="SUPFAM" id="SSF55785">
    <property type="entry name" value="PYP-like sensor domain (PAS domain)"/>
    <property type="match status" value="1"/>
</dbReference>
<protein>
    <submittedName>
        <fullName evidence="2">Uncharacterized protein</fullName>
    </submittedName>
</protein>
<keyword evidence="3" id="KW-1185">Reference proteome</keyword>
<keyword evidence="1" id="KW-0812">Transmembrane</keyword>
<evidence type="ECO:0000256" key="1">
    <source>
        <dbReference type="SAM" id="Phobius"/>
    </source>
</evidence>
<dbReference type="OrthoDB" id="300803at2759"/>
<dbReference type="GeneID" id="14907170"/>
<dbReference type="PANTHER" id="PTHR31600">
    <property type="entry name" value="TINY MACROCYSTS PROTEIN B-RELATED"/>
    <property type="match status" value="1"/>
</dbReference>
<evidence type="ECO:0000313" key="2">
    <source>
        <dbReference type="EMBL" id="EGR31041.1"/>
    </source>
</evidence>
<dbReference type="PANTHER" id="PTHR31600:SF2">
    <property type="entry name" value="GAMETE ENRICHED GENE 10 PROTEIN-RELATED"/>
    <property type="match status" value="1"/>
</dbReference>
<gene>
    <name evidence="2" type="ORF">IMG5_118660</name>
</gene>
<dbReference type="AlphaFoldDB" id="G0QUQ6"/>
<keyword evidence="1" id="KW-1133">Transmembrane helix</keyword>